<gene>
    <name evidence="2" type="ORF">A3860_22475</name>
</gene>
<accession>A0A1V9G0T2</accession>
<keyword evidence="1" id="KW-0732">Signal</keyword>
<reference evidence="2 3" key="1">
    <citation type="submission" date="2016-03" db="EMBL/GenBank/DDBJ databases">
        <title>Niastella vici sp. nov., isolated from farmland soil.</title>
        <authorList>
            <person name="Chen L."/>
            <person name="Wang D."/>
            <person name="Yang S."/>
            <person name="Wang G."/>
        </authorList>
    </citation>
    <scope>NUCLEOTIDE SEQUENCE [LARGE SCALE GENOMIC DNA]</scope>
    <source>
        <strain evidence="2 3">DJ57</strain>
    </source>
</reference>
<sequence length="441" mass="49485">MKKHLTLIIALLLYRHFLPAQQLNAYYTDSIKLTRFSWPCAGVNDPPGWLPRSGCQVREKQLKTEYPPYIIGGGWRTYFFTNGGESSIASHPNSMLQGGELNFRDKGSAPTLICTPSKCPNGEPWRLEYYSAYSAQYLDHSAAGTVSVAFVEGENYELPGVGDPVSGCKYQNGDINTTFLCIAYTPNTQATNWGHQYFTDMGPIIWPATGYFLPNGQKASVGCANNTTIQADDGYLYVFYKDQSYYPTGVAMGAGRLPGIKVARAPINDALDPLAYQTFYEDASGIHWNPSLPAGFNKSNIQRYYATPGPQGSLLLETDRDYTRFAVAKVNGTNYYMGLGNYPDPDPNKKWQDADGTWYSPQITTLKYSYDLVHWFGDKQIYTAPSYKLSQFNYPVFLNANGWTNTSIDENNFYIIGTKPEYNGVKNEVYYMRVYIPTPTI</sequence>
<evidence type="ECO:0000313" key="2">
    <source>
        <dbReference type="EMBL" id="OQP64174.1"/>
    </source>
</evidence>
<feature type="chain" id="PRO_5013274930" description="DUF4185 domain-containing protein" evidence="1">
    <location>
        <begin position="26"/>
        <end position="441"/>
    </location>
</feature>
<dbReference type="OrthoDB" id="1489251at2"/>
<organism evidence="2 3">
    <name type="scientific">Niastella vici</name>
    <dbReference type="NCBI Taxonomy" id="1703345"/>
    <lineage>
        <taxon>Bacteria</taxon>
        <taxon>Pseudomonadati</taxon>
        <taxon>Bacteroidota</taxon>
        <taxon>Chitinophagia</taxon>
        <taxon>Chitinophagales</taxon>
        <taxon>Chitinophagaceae</taxon>
        <taxon>Niastella</taxon>
    </lineage>
</organism>
<keyword evidence="3" id="KW-1185">Reference proteome</keyword>
<evidence type="ECO:0000256" key="1">
    <source>
        <dbReference type="SAM" id="SignalP"/>
    </source>
</evidence>
<dbReference type="RefSeq" id="WP_081147352.1">
    <property type="nucleotide sequence ID" value="NZ_LVYD01000043.1"/>
</dbReference>
<dbReference type="Proteomes" id="UP000192796">
    <property type="component" value="Unassembled WGS sequence"/>
</dbReference>
<evidence type="ECO:0008006" key="4">
    <source>
        <dbReference type="Google" id="ProtNLM"/>
    </source>
</evidence>
<protein>
    <recommendedName>
        <fullName evidence="4">DUF4185 domain-containing protein</fullName>
    </recommendedName>
</protein>
<dbReference type="STRING" id="1703345.A3860_22475"/>
<evidence type="ECO:0000313" key="3">
    <source>
        <dbReference type="Proteomes" id="UP000192796"/>
    </source>
</evidence>
<dbReference type="EMBL" id="LVYD01000043">
    <property type="protein sequence ID" value="OQP64174.1"/>
    <property type="molecule type" value="Genomic_DNA"/>
</dbReference>
<comment type="caution">
    <text evidence="2">The sequence shown here is derived from an EMBL/GenBank/DDBJ whole genome shotgun (WGS) entry which is preliminary data.</text>
</comment>
<feature type="signal peptide" evidence="1">
    <location>
        <begin position="1"/>
        <end position="25"/>
    </location>
</feature>
<proteinExistence type="predicted"/>
<name>A0A1V9G0T2_9BACT</name>
<dbReference type="AlphaFoldDB" id="A0A1V9G0T2"/>